<evidence type="ECO:0000313" key="1">
    <source>
        <dbReference type="EMBL" id="SNS91871.1"/>
    </source>
</evidence>
<organism evidence="1 2">
    <name type="scientific">Granulicella rosea</name>
    <dbReference type="NCBI Taxonomy" id="474952"/>
    <lineage>
        <taxon>Bacteria</taxon>
        <taxon>Pseudomonadati</taxon>
        <taxon>Acidobacteriota</taxon>
        <taxon>Terriglobia</taxon>
        <taxon>Terriglobales</taxon>
        <taxon>Acidobacteriaceae</taxon>
        <taxon>Granulicella</taxon>
    </lineage>
</organism>
<sequence>MILAAFLLLAPKPAPKPAPLSLKTLLVAAHTLALDEGYPIEKPGYSFDTMRPLSADDGFDSIGLYLNRHLVRMYSIHRVSGDIVDFMHGCVVFQFANMQPLQRQIRRSSGGHAFTQAELMKQTGCPVLGVVNMRHIDQ</sequence>
<dbReference type="Proteomes" id="UP000198356">
    <property type="component" value="Unassembled WGS sequence"/>
</dbReference>
<gene>
    <name evidence="1" type="ORF">SAMN05421770_10371</name>
</gene>
<protein>
    <submittedName>
        <fullName evidence="1">Uncharacterized protein</fullName>
    </submittedName>
</protein>
<proteinExistence type="predicted"/>
<accession>A0A239IE76</accession>
<dbReference type="RefSeq" id="WP_089408203.1">
    <property type="nucleotide sequence ID" value="NZ_FZOU01000003.1"/>
</dbReference>
<keyword evidence="2" id="KW-1185">Reference proteome</keyword>
<evidence type="ECO:0000313" key="2">
    <source>
        <dbReference type="Proteomes" id="UP000198356"/>
    </source>
</evidence>
<name>A0A239IE76_9BACT</name>
<dbReference type="EMBL" id="FZOU01000003">
    <property type="protein sequence ID" value="SNS91871.1"/>
    <property type="molecule type" value="Genomic_DNA"/>
</dbReference>
<dbReference type="AlphaFoldDB" id="A0A239IE76"/>
<dbReference type="OrthoDB" id="119840at2"/>
<reference evidence="1 2" key="1">
    <citation type="submission" date="2017-06" db="EMBL/GenBank/DDBJ databases">
        <authorList>
            <person name="Kim H.J."/>
            <person name="Triplett B.A."/>
        </authorList>
    </citation>
    <scope>NUCLEOTIDE SEQUENCE [LARGE SCALE GENOMIC DNA]</scope>
    <source>
        <strain evidence="1 2">DSM 18704</strain>
    </source>
</reference>